<evidence type="ECO:0000313" key="3">
    <source>
        <dbReference type="Proteomes" id="UP000291562"/>
    </source>
</evidence>
<dbReference type="SMART" id="SM00530">
    <property type="entry name" value="HTH_XRE"/>
    <property type="match status" value="1"/>
</dbReference>
<evidence type="ECO:0000313" key="2">
    <source>
        <dbReference type="EMBL" id="QBB69350.1"/>
    </source>
</evidence>
<reference evidence="2 3" key="1">
    <citation type="submission" date="2019-01" db="EMBL/GenBank/DDBJ databases">
        <title>Pseudolysobacter antarctica gen. nov., sp. nov., isolated from Fildes Peninsula, Antarctica.</title>
        <authorList>
            <person name="Wei Z."/>
            <person name="Peng F."/>
        </authorList>
    </citation>
    <scope>NUCLEOTIDE SEQUENCE [LARGE SCALE GENOMIC DNA]</scope>
    <source>
        <strain evidence="2 3">AQ6-296</strain>
    </source>
</reference>
<dbReference type="AlphaFoldDB" id="A0A411HFW4"/>
<keyword evidence="3" id="KW-1185">Reference proteome</keyword>
<dbReference type="InterPro" id="IPR010982">
    <property type="entry name" value="Lambda_DNA-bd_dom_sf"/>
</dbReference>
<dbReference type="Pfam" id="PF13560">
    <property type="entry name" value="HTH_31"/>
    <property type="match status" value="1"/>
</dbReference>
<dbReference type="CDD" id="cd00093">
    <property type="entry name" value="HTH_XRE"/>
    <property type="match status" value="1"/>
</dbReference>
<organism evidence="2 3">
    <name type="scientific">Pseudolysobacter antarcticus</name>
    <dbReference type="NCBI Taxonomy" id="2511995"/>
    <lineage>
        <taxon>Bacteria</taxon>
        <taxon>Pseudomonadati</taxon>
        <taxon>Pseudomonadota</taxon>
        <taxon>Gammaproteobacteria</taxon>
        <taxon>Lysobacterales</taxon>
        <taxon>Rhodanobacteraceae</taxon>
        <taxon>Pseudolysobacter</taxon>
    </lineage>
</organism>
<sequence length="101" mass="11233">MRKTGKSIHRSEFKVAIRCLVEIREKAGITQMDLAAKIKRTQTFVSAAERGIRRVDIVQLRDITHACGTDLVAFSRMLEEGIARMSAPVAAAKNPPRKGTR</sequence>
<dbReference type="SUPFAM" id="SSF47413">
    <property type="entry name" value="lambda repressor-like DNA-binding domains"/>
    <property type="match status" value="1"/>
</dbReference>
<dbReference type="Gene3D" id="1.10.260.40">
    <property type="entry name" value="lambda repressor-like DNA-binding domains"/>
    <property type="match status" value="1"/>
</dbReference>
<dbReference type="RefSeq" id="WP_129831606.1">
    <property type="nucleotide sequence ID" value="NZ_CP035704.1"/>
</dbReference>
<dbReference type="KEGG" id="xbc:ELE36_02590"/>
<dbReference type="InterPro" id="IPR001387">
    <property type="entry name" value="Cro/C1-type_HTH"/>
</dbReference>
<dbReference type="OrthoDB" id="9803379at2"/>
<dbReference type="GO" id="GO:0003677">
    <property type="term" value="F:DNA binding"/>
    <property type="evidence" value="ECO:0007669"/>
    <property type="project" value="InterPro"/>
</dbReference>
<feature type="domain" description="HTH cro/C1-type" evidence="1">
    <location>
        <begin position="20"/>
        <end position="74"/>
    </location>
</feature>
<evidence type="ECO:0000259" key="1">
    <source>
        <dbReference type="PROSITE" id="PS50943"/>
    </source>
</evidence>
<dbReference type="PROSITE" id="PS50943">
    <property type="entry name" value="HTH_CROC1"/>
    <property type="match status" value="1"/>
</dbReference>
<accession>A0A411HFW4</accession>
<name>A0A411HFW4_9GAMM</name>
<dbReference type="Proteomes" id="UP000291562">
    <property type="component" value="Chromosome"/>
</dbReference>
<protein>
    <submittedName>
        <fullName evidence="2">XRE family transcriptional regulator</fullName>
    </submittedName>
</protein>
<dbReference type="EMBL" id="CP035704">
    <property type="protein sequence ID" value="QBB69350.1"/>
    <property type="molecule type" value="Genomic_DNA"/>
</dbReference>
<proteinExistence type="predicted"/>
<gene>
    <name evidence="2" type="ORF">ELE36_02590</name>
</gene>